<feature type="signal peptide" evidence="2">
    <location>
        <begin position="1"/>
        <end position="18"/>
    </location>
</feature>
<reference evidence="4" key="1">
    <citation type="submission" date="2006-10" db="EMBL/GenBank/DDBJ databases">
        <title>Complete sequence of Solibacter usitatus Ellin6076.</title>
        <authorList>
            <consortium name="US DOE Joint Genome Institute"/>
            <person name="Copeland A."/>
            <person name="Lucas S."/>
            <person name="Lapidus A."/>
            <person name="Barry K."/>
            <person name="Detter J.C."/>
            <person name="Glavina del Rio T."/>
            <person name="Hammon N."/>
            <person name="Israni S."/>
            <person name="Dalin E."/>
            <person name="Tice H."/>
            <person name="Pitluck S."/>
            <person name="Thompson L.S."/>
            <person name="Brettin T."/>
            <person name="Bruce D."/>
            <person name="Han C."/>
            <person name="Tapia R."/>
            <person name="Gilna P."/>
            <person name="Schmutz J."/>
            <person name="Larimer F."/>
            <person name="Land M."/>
            <person name="Hauser L."/>
            <person name="Kyrpides N."/>
            <person name="Mikhailova N."/>
            <person name="Janssen P.H."/>
            <person name="Kuske C.R."/>
            <person name="Richardson P."/>
        </authorList>
    </citation>
    <scope>NUCLEOTIDE SEQUENCE</scope>
    <source>
        <strain evidence="4">Ellin6076</strain>
    </source>
</reference>
<dbReference type="InParanoid" id="Q01VN2"/>
<feature type="domain" description="Cytochrome c-552/4" evidence="3">
    <location>
        <begin position="118"/>
        <end position="150"/>
    </location>
</feature>
<keyword evidence="1 2" id="KW-0732">Signal</keyword>
<accession>Q01VN2</accession>
<protein>
    <recommendedName>
        <fullName evidence="3">Cytochrome c-552/4 domain-containing protein</fullName>
    </recommendedName>
</protein>
<dbReference type="OrthoDB" id="112491at2"/>
<feature type="chain" id="PRO_5004163305" description="Cytochrome c-552/4 domain-containing protein" evidence="2">
    <location>
        <begin position="19"/>
        <end position="288"/>
    </location>
</feature>
<evidence type="ECO:0000256" key="2">
    <source>
        <dbReference type="SAM" id="SignalP"/>
    </source>
</evidence>
<dbReference type="STRING" id="234267.Acid_5334"/>
<dbReference type="InterPro" id="IPR036280">
    <property type="entry name" value="Multihaem_cyt_sf"/>
</dbReference>
<dbReference type="AlphaFoldDB" id="Q01VN2"/>
<dbReference type="Gene3D" id="1.10.1130.10">
    <property type="entry name" value="Flavocytochrome C3, Chain A"/>
    <property type="match status" value="1"/>
</dbReference>
<dbReference type="SUPFAM" id="SSF48695">
    <property type="entry name" value="Multiheme cytochromes"/>
    <property type="match status" value="1"/>
</dbReference>
<dbReference type="eggNOG" id="COG0457">
    <property type="taxonomic scope" value="Bacteria"/>
</dbReference>
<dbReference type="Pfam" id="PF13435">
    <property type="entry name" value="Cytochrome_C554"/>
    <property type="match status" value="1"/>
</dbReference>
<dbReference type="PROSITE" id="PS51257">
    <property type="entry name" value="PROKAR_LIPOPROTEIN"/>
    <property type="match status" value="1"/>
</dbReference>
<dbReference type="EMBL" id="CP000473">
    <property type="protein sequence ID" value="ABJ86283.1"/>
    <property type="molecule type" value="Genomic_DNA"/>
</dbReference>
<evidence type="ECO:0000313" key="4">
    <source>
        <dbReference type="EMBL" id="ABJ86283.1"/>
    </source>
</evidence>
<gene>
    <name evidence="4" type="ordered locus">Acid_5334</name>
</gene>
<organism evidence="4">
    <name type="scientific">Solibacter usitatus (strain Ellin6076)</name>
    <dbReference type="NCBI Taxonomy" id="234267"/>
    <lineage>
        <taxon>Bacteria</taxon>
        <taxon>Pseudomonadati</taxon>
        <taxon>Acidobacteriota</taxon>
        <taxon>Terriglobia</taxon>
        <taxon>Bryobacterales</taxon>
        <taxon>Solibacteraceae</taxon>
        <taxon>Candidatus Solibacter</taxon>
    </lineage>
</organism>
<dbReference type="KEGG" id="sus:Acid_5334"/>
<dbReference type="HOGENOM" id="CLU_046129_0_0_0"/>
<evidence type="ECO:0000259" key="3">
    <source>
        <dbReference type="Pfam" id="PF13435"/>
    </source>
</evidence>
<proteinExistence type="predicted"/>
<dbReference type="PANTHER" id="PTHR35038:SF8">
    <property type="entry name" value="C-TYPE POLYHEME CYTOCHROME OMCC"/>
    <property type="match status" value="1"/>
</dbReference>
<dbReference type="InterPro" id="IPR023155">
    <property type="entry name" value="Cyt_c-552/4"/>
</dbReference>
<sequence length="288" mass="30424" precursor="true">MALRVGLLIMLGAASANGANGFAGAAACRPCHAAIFAAQSSSEHARALARSSAAQPPEWAFGAGVQAITFVRRLDAGYYLEEGRSWYREPDTFDITPGHRSAAGVRYRIFDPSAGILRCFACHSTGPVALDAGESIKPAELGVRCEACHGPAADHVRDPARVKPRNPGKITAGGLNQFCGDCHRKPAAPDETPNLADPWNARHQPLMLAASKCFKASQGKLSCLTCHSPHAPLEQKAAAYDGACTKCHPAARHTQAVGGRACAECHMPAVAAQSHLSFSTHRIAIYPR</sequence>
<dbReference type="PANTHER" id="PTHR35038">
    <property type="entry name" value="DISSIMILATORY SULFITE REDUCTASE SIRA"/>
    <property type="match status" value="1"/>
</dbReference>
<dbReference type="InterPro" id="IPR051829">
    <property type="entry name" value="Multiheme_Cytochr_ET"/>
</dbReference>
<name>Q01VN2_SOLUE</name>
<evidence type="ECO:0000256" key="1">
    <source>
        <dbReference type="ARBA" id="ARBA00022729"/>
    </source>
</evidence>